<dbReference type="PANTHER" id="PTHR45527:SF1">
    <property type="entry name" value="FATTY ACID SYNTHASE"/>
    <property type="match status" value="1"/>
</dbReference>
<dbReference type="SUPFAM" id="SSF56801">
    <property type="entry name" value="Acetyl-CoA synthetase-like"/>
    <property type="match status" value="1"/>
</dbReference>
<dbReference type="Pfam" id="PF00501">
    <property type="entry name" value="AMP-binding"/>
    <property type="match status" value="1"/>
</dbReference>
<proteinExistence type="predicted"/>
<evidence type="ECO:0000313" key="4">
    <source>
        <dbReference type="Proteomes" id="UP000809349"/>
    </source>
</evidence>
<dbReference type="Proteomes" id="UP000809349">
    <property type="component" value="Unassembled WGS sequence"/>
</dbReference>
<dbReference type="NCBIfam" id="TIGR01733">
    <property type="entry name" value="AA-adenyl-dom"/>
    <property type="match status" value="1"/>
</dbReference>
<dbReference type="InterPro" id="IPR025110">
    <property type="entry name" value="AMP-bd_C"/>
</dbReference>
<dbReference type="EMBL" id="JAFBIL020000006">
    <property type="protein sequence ID" value="MBZ2208605.1"/>
    <property type="molecule type" value="Genomic_DNA"/>
</dbReference>
<evidence type="ECO:0000259" key="1">
    <source>
        <dbReference type="Pfam" id="PF00501"/>
    </source>
</evidence>
<dbReference type="Pfam" id="PF13193">
    <property type="entry name" value="AMP-binding_C"/>
    <property type="match status" value="1"/>
</dbReference>
<dbReference type="Gene3D" id="3.30.300.30">
    <property type="match status" value="1"/>
</dbReference>
<dbReference type="Gene3D" id="3.40.50.12780">
    <property type="entry name" value="N-terminal domain of ligase-like"/>
    <property type="match status" value="1"/>
</dbReference>
<name>A0ABS7SRN8_9BURK</name>
<reference evidence="3 4" key="1">
    <citation type="submission" date="2021-08" db="EMBL/GenBank/DDBJ databases">
        <title>Massilia sp. R798.</title>
        <authorList>
            <person name="Baek J.H."/>
            <person name="Jung H.S."/>
            <person name="Kim K.R."/>
            <person name="Jeon C.O."/>
        </authorList>
    </citation>
    <scope>NUCLEOTIDE SEQUENCE [LARGE SCALE GENOMIC DNA]</scope>
    <source>
        <strain evidence="3 4">R798</strain>
    </source>
</reference>
<dbReference type="CDD" id="cd05930">
    <property type="entry name" value="A_NRPS"/>
    <property type="match status" value="1"/>
</dbReference>
<dbReference type="InterPro" id="IPR000873">
    <property type="entry name" value="AMP-dep_synth/lig_dom"/>
</dbReference>
<feature type="domain" description="AMP-binding enzyme C-terminal" evidence="2">
    <location>
        <begin position="398"/>
        <end position="472"/>
    </location>
</feature>
<dbReference type="PROSITE" id="PS00455">
    <property type="entry name" value="AMP_BINDING"/>
    <property type="match status" value="1"/>
</dbReference>
<accession>A0ABS7SRN8</accession>
<comment type="caution">
    <text evidence="3">The sequence shown here is derived from an EMBL/GenBank/DDBJ whole genome shotgun (WGS) entry which is preliminary data.</text>
</comment>
<dbReference type="InterPro" id="IPR010071">
    <property type="entry name" value="AA_adenyl_dom"/>
</dbReference>
<dbReference type="InterPro" id="IPR045851">
    <property type="entry name" value="AMP-bd_C_sf"/>
</dbReference>
<keyword evidence="4" id="KW-1185">Reference proteome</keyword>
<dbReference type="PANTHER" id="PTHR45527">
    <property type="entry name" value="NONRIBOSOMAL PEPTIDE SYNTHETASE"/>
    <property type="match status" value="1"/>
</dbReference>
<protein>
    <submittedName>
        <fullName evidence="3">Amino acid adenylation domain-containing protein</fullName>
    </submittedName>
</protein>
<evidence type="ECO:0000259" key="2">
    <source>
        <dbReference type="Pfam" id="PF13193"/>
    </source>
</evidence>
<evidence type="ECO:0000313" key="3">
    <source>
        <dbReference type="EMBL" id="MBZ2208605.1"/>
    </source>
</evidence>
<dbReference type="InterPro" id="IPR042099">
    <property type="entry name" value="ANL_N_sf"/>
</dbReference>
<gene>
    <name evidence="3" type="ORF">I4X03_015170</name>
</gene>
<sequence length="488" mass="52944">MVSYGELAALANAIAGELIHQGLRQGDVVALFHDKSPPAYATMLACLRLGLIYTNLDPDSPWARLEKILHTCQPRLIVNSFAALPHQAALTQTGKPPVLDLHAWSHDPTGGAAALPDAAGVGGHQPAYIMFTSGSTGMPKGAAISHANLLWFIGWSHDRFAVTQDDVLTNANPMYFDNSVFDFYTALFAGATLVPLTAQQVREPRTLVTLVNQARCSIWFSVPSLLVYLLTTRALAAKDFPAMRAIIFGGEGFPKSRLKQLFDLFGARTALENVYGPTECTCICSAHRVGTADFDDMARLATLGSIAQNFSAHILPLDAADPTFGELFLTGPHVGLGYYNDPDRTAKAFIQNPANPRYPELGYRTGDLVERDENGKLHFKGRQDFQVKHMGYRIELEEIEAALNTLPTVTECAVIYHKLAEGLGEIVAFAALDDANATTEALLAQLAALLPAYMVPRKVNLMAGLPKNANGKIDRVSLQSALQERASR</sequence>
<organism evidence="3 4">
    <name type="scientific">Massilia soli</name>
    <dbReference type="NCBI Taxonomy" id="2792854"/>
    <lineage>
        <taxon>Bacteria</taxon>
        <taxon>Pseudomonadati</taxon>
        <taxon>Pseudomonadota</taxon>
        <taxon>Betaproteobacteria</taxon>
        <taxon>Burkholderiales</taxon>
        <taxon>Oxalobacteraceae</taxon>
        <taxon>Telluria group</taxon>
        <taxon>Massilia</taxon>
    </lineage>
</organism>
<dbReference type="InterPro" id="IPR020845">
    <property type="entry name" value="AMP-binding_CS"/>
</dbReference>
<feature type="domain" description="AMP-dependent synthetase/ligase" evidence="1">
    <location>
        <begin position="2"/>
        <end position="339"/>
    </location>
</feature>